<accession>A0ABY3WDU6</accession>
<evidence type="ECO:0000313" key="2">
    <source>
        <dbReference type="Proteomes" id="UP000829069"/>
    </source>
</evidence>
<dbReference type="Gene3D" id="3.40.50.1820">
    <property type="entry name" value="alpha/beta hydrolase"/>
    <property type="match status" value="1"/>
</dbReference>
<keyword evidence="2" id="KW-1185">Reference proteome</keyword>
<dbReference type="GO" id="GO:0016787">
    <property type="term" value="F:hydrolase activity"/>
    <property type="evidence" value="ECO:0007669"/>
    <property type="project" value="UniProtKB-KW"/>
</dbReference>
<protein>
    <submittedName>
        <fullName evidence="1">Alpha/beta hydrolase</fullName>
    </submittedName>
</protein>
<dbReference type="SUPFAM" id="SSF53474">
    <property type="entry name" value="alpha/beta-Hydrolases"/>
    <property type="match status" value="1"/>
</dbReference>
<keyword evidence="1" id="KW-0378">Hydrolase</keyword>
<dbReference type="Proteomes" id="UP000829069">
    <property type="component" value="Chromosome"/>
</dbReference>
<reference evidence="1 2" key="1">
    <citation type="submission" date="2022-03" db="EMBL/GenBank/DDBJ databases">
        <title>Isotopic signatures of nitrous oxide derived from detoxification processes.</title>
        <authorList>
            <person name="Behrendt U."/>
            <person name="Buchen C."/>
            <person name="Well R."/>
            <person name="Ulrich A."/>
            <person name="Rohe L."/>
            <person name="Kolb S."/>
            <person name="Schloter M."/>
            <person name="Horn M.A."/>
            <person name="Augustin J."/>
        </authorList>
    </citation>
    <scope>NUCLEOTIDE SEQUENCE [LARGE SCALE GENOMIC DNA]</scope>
    <source>
        <strain evidence="1 2">S4-C24</strain>
    </source>
</reference>
<dbReference type="EMBL" id="CP093326">
    <property type="protein sequence ID" value="UNK47345.1"/>
    <property type="molecule type" value="Genomic_DNA"/>
</dbReference>
<sequence length="290" mass="32394">MEWDERNAVAIRYIDHAKAIDHTADEDLEYVVSSRQEDGLPMCALYTPSASETLVVSFHGSLQRSKYRLPRFEWRKTLGELDAGKLLIADTTLELNETMPLGWYIGTAQQNLSDDVAAMIRQIAADGGYNRVILAGSSGGGYASLAVSRRLPGTVAVCFSPQTRVGDYYKWVYKALIRAAFPDFASIDAVEAQFPESVNLRRLYAEQEIDNFVRYVQNSNDIRHVQAHYTPFAEARGVDPATGGIDASGRVRLLLESMQQGHQPPSRGRFLRHIRDAHEDFFGCAIGRGY</sequence>
<organism evidence="1 2">
    <name type="scientific">Arthrobacter sulfonylureivorans</name>
    <dbReference type="NCBI Taxonomy" id="2486855"/>
    <lineage>
        <taxon>Bacteria</taxon>
        <taxon>Bacillati</taxon>
        <taxon>Actinomycetota</taxon>
        <taxon>Actinomycetes</taxon>
        <taxon>Micrococcales</taxon>
        <taxon>Micrococcaceae</taxon>
        <taxon>Arthrobacter</taxon>
    </lineage>
</organism>
<evidence type="ECO:0000313" key="1">
    <source>
        <dbReference type="EMBL" id="UNK47345.1"/>
    </source>
</evidence>
<name>A0ABY3WDU6_9MICC</name>
<dbReference type="RefSeq" id="WP_241915106.1">
    <property type="nucleotide sequence ID" value="NZ_CP093326.1"/>
</dbReference>
<gene>
    <name evidence="1" type="ORF">MNQ99_08440</name>
</gene>
<proteinExistence type="predicted"/>
<dbReference type="InterPro" id="IPR029058">
    <property type="entry name" value="AB_hydrolase_fold"/>
</dbReference>